<evidence type="ECO:0000256" key="1">
    <source>
        <dbReference type="SAM" id="Phobius"/>
    </source>
</evidence>
<dbReference type="RefSeq" id="WP_109758830.1">
    <property type="nucleotide sequence ID" value="NZ_CP034588.1"/>
</dbReference>
<reference evidence="3 4" key="1">
    <citation type="submission" date="2018-05" db="EMBL/GenBank/DDBJ databases">
        <title>Genomic Encyclopedia of Type Strains, Phase IV (KMG-IV): sequencing the most valuable type-strain genomes for metagenomic binning, comparative biology and taxonomic classification.</title>
        <authorList>
            <person name="Goeker M."/>
        </authorList>
    </citation>
    <scope>NUCLEOTIDE SEQUENCE [LARGE SCALE GENOMIC DNA]</scope>
    <source>
        <strain evidence="3 4">DSM 103371</strain>
    </source>
</reference>
<proteinExistence type="predicted"/>
<comment type="caution">
    <text evidence="3">The sequence shown here is derived from an EMBL/GenBank/DDBJ whole genome shotgun (WGS) entry which is preliminary data.</text>
</comment>
<keyword evidence="1" id="KW-0812">Transmembrane</keyword>
<keyword evidence="1" id="KW-0472">Membrane</keyword>
<dbReference type="AlphaFoldDB" id="A0A316GBQ0"/>
<dbReference type="PANTHER" id="PTHR33371:SF4">
    <property type="entry name" value="INTERMEMBRANE PHOSPHOLIPID TRANSPORT SYSTEM BINDING PROTEIN MLAD"/>
    <property type="match status" value="1"/>
</dbReference>
<name>A0A316GBQ0_9RHOB</name>
<keyword evidence="1" id="KW-1133">Transmembrane helix</keyword>
<accession>A0A316GBQ0</accession>
<organism evidence="3 4">
    <name type="scientific">Silicimonas algicola</name>
    <dbReference type="NCBI Taxonomy" id="1826607"/>
    <lineage>
        <taxon>Bacteria</taxon>
        <taxon>Pseudomonadati</taxon>
        <taxon>Pseudomonadota</taxon>
        <taxon>Alphaproteobacteria</taxon>
        <taxon>Rhodobacterales</taxon>
        <taxon>Paracoccaceae</taxon>
    </lineage>
</organism>
<evidence type="ECO:0000313" key="4">
    <source>
        <dbReference type="Proteomes" id="UP000245390"/>
    </source>
</evidence>
<dbReference type="OrthoDB" id="7164001at2"/>
<protein>
    <submittedName>
        <fullName evidence="3">Phospholipid/cholesterol/gamma-HCH transport system substrate-binding protein</fullName>
    </submittedName>
</protein>
<dbReference type="KEGG" id="salo:EF888_09800"/>
<sequence length="154" mass="15587">MSENVTEVLTGAGVLALAAGFLIYMGQVGGIGLGTGDRATYTASFRTAEGVSVGTDVRLAGVKVGSVANMRLDPQTFRAETVIAVEDELLLPEDTAVIIASEGLLGGSYVEILPGGSPVNLDPGSEIEDTQSSVSVVELLLKFVGGGGDEAAAE</sequence>
<dbReference type="Pfam" id="PF02470">
    <property type="entry name" value="MlaD"/>
    <property type="match status" value="1"/>
</dbReference>
<feature type="transmembrane region" description="Helical" evidence="1">
    <location>
        <begin position="12"/>
        <end position="36"/>
    </location>
</feature>
<dbReference type="InterPro" id="IPR052336">
    <property type="entry name" value="MlaD_Phospholipid_Transporter"/>
</dbReference>
<dbReference type="InterPro" id="IPR003399">
    <property type="entry name" value="Mce/MlaD"/>
</dbReference>
<dbReference type="Proteomes" id="UP000245390">
    <property type="component" value="Unassembled WGS sequence"/>
</dbReference>
<dbReference type="PANTHER" id="PTHR33371">
    <property type="entry name" value="INTERMEMBRANE PHOSPHOLIPID TRANSPORT SYSTEM BINDING PROTEIN MLAD-RELATED"/>
    <property type="match status" value="1"/>
</dbReference>
<gene>
    <name evidence="3" type="ORF">C8D95_103318</name>
</gene>
<feature type="domain" description="Mce/MlaD" evidence="2">
    <location>
        <begin position="40"/>
        <end position="115"/>
    </location>
</feature>
<dbReference type="EMBL" id="QGGV01000003">
    <property type="protein sequence ID" value="PWK57080.1"/>
    <property type="molecule type" value="Genomic_DNA"/>
</dbReference>
<keyword evidence="4" id="KW-1185">Reference proteome</keyword>
<evidence type="ECO:0000259" key="2">
    <source>
        <dbReference type="Pfam" id="PF02470"/>
    </source>
</evidence>
<evidence type="ECO:0000313" key="3">
    <source>
        <dbReference type="EMBL" id="PWK57080.1"/>
    </source>
</evidence>